<gene>
    <name evidence="1" type="ORF">EYF80_051619</name>
</gene>
<sequence length="205" mass="23195">MTVLWKVEKLQLKIVGSQEQRGHGLLVTHVLEHDVVHLHVTIAVKREEEHQHLEHLVSLLHGDNITTANTVMNHSSERGHGLLVTHVLEHDVVHLHVTIAVKREEEHQHWEHLVSVLHEGGSYSKQAVSSLQPSIFLGSSSFYDLGNIDAVVSGDVLVADPSSDAESKPWLSNNHSQVCIAIKEAETWERRRRLRWSRSSRMAVF</sequence>
<dbReference type="EMBL" id="SRLO01001393">
    <property type="protein sequence ID" value="TNN38220.1"/>
    <property type="molecule type" value="Genomic_DNA"/>
</dbReference>
<accession>A0A4Z2FBF1</accession>
<reference evidence="1 2" key="1">
    <citation type="submission" date="2019-03" db="EMBL/GenBank/DDBJ databases">
        <title>First draft genome of Liparis tanakae, snailfish: a comprehensive survey of snailfish specific genes.</title>
        <authorList>
            <person name="Kim W."/>
            <person name="Song I."/>
            <person name="Jeong J.-H."/>
            <person name="Kim D."/>
            <person name="Kim S."/>
            <person name="Ryu S."/>
            <person name="Song J.Y."/>
            <person name="Lee S.K."/>
        </authorList>
    </citation>
    <scope>NUCLEOTIDE SEQUENCE [LARGE SCALE GENOMIC DNA]</scope>
    <source>
        <tissue evidence="1">Muscle</tissue>
    </source>
</reference>
<dbReference type="Proteomes" id="UP000314294">
    <property type="component" value="Unassembled WGS sequence"/>
</dbReference>
<evidence type="ECO:0000313" key="1">
    <source>
        <dbReference type="EMBL" id="TNN38220.1"/>
    </source>
</evidence>
<organism evidence="1 2">
    <name type="scientific">Liparis tanakae</name>
    <name type="common">Tanaka's snailfish</name>
    <dbReference type="NCBI Taxonomy" id="230148"/>
    <lineage>
        <taxon>Eukaryota</taxon>
        <taxon>Metazoa</taxon>
        <taxon>Chordata</taxon>
        <taxon>Craniata</taxon>
        <taxon>Vertebrata</taxon>
        <taxon>Euteleostomi</taxon>
        <taxon>Actinopterygii</taxon>
        <taxon>Neopterygii</taxon>
        <taxon>Teleostei</taxon>
        <taxon>Neoteleostei</taxon>
        <taxon>Acanthomorphata</taxon>
        <taxon>Eupercaria</taxon>
        <taxon>Perciformes</taxon>
        <taxon>Cottioidei</taxon>
        <taxon>Cottales</taxon>
        <taxon>Liparidae</taxon>
        <taxon>Liparis</taxon>
    </lineage>
</organism>
<proteinExistence type="predicted"/>
<name>A0A4Z2FBF1_9TELE</name>
<comment type="caution">
    <text evidence="1">The sequence shown here is derived from an EMBL/GenBank/DDBJ whole genome shotgun (WGS) entry which is preliminary data.</text>
</comment>
<dbReference type="AlphaFoldDB" id="A0A4Z2FBF1"/>
<protein>
    <submittedName>
        <fullName evidence="1">Uncharacterized protein</fullName>
    </submittedName>
</protein>
<evidence type="ECO:0000313" key="2">
    <source>
        <dbReference type="Proteomes" id="UP000314294"/>
    </source>
</evidence>
<keyword evidence="2" id="KW-1185">Reference proteome</keyword>